<gene>
    <name evidence="6" type="ORF">BFP76_05035</name>
</gene>
<dbReference type="CDD" id="cd00801">
    <property type="entry name" value="INT_P4_C"/>
    <property type="match status" value="1"/>
</dbReference>
<dbReference type="InterPro" id="IPR050808">
    <property type="entry name" value="Phage_Integrase"/>
</dbReference>
<dbReference type="InterPro" id="IPR013762">
    <property type="entry name" value="Integrase-like_cat_sf"/>
</dbReference>
<dbReference type="Proteomes" id="UP000231516">
    <property type="component" value="Unassembled WGS sequence"/>
</dbReference>
<proteinExistence type="inferred from homology"/>
<keyword evidence="7" id="KW-1185">Reference proteome</keyword>
<dbReference type="AlphaFoldDB" id="A0A2G5K8W4"/>
<dbReference type="InterPro" id="IPR038488">
    <property type="entry name" value="Integrase_DNA-bd_sf"/>
</dbReference>
<reference evidence="6 7" key="1">
    <citation type="submission" date="2016-08" db="EMBL/GenBank/DDBJ databases">
        <title>Draft genome of Amylibacter sp. strain 4G11.</title>
        <authorList>
            <person name="Wong S.-K."/>
            <person name="Hamasaki K."/>
            <person name="Yoshizawa S."/>
        </authorList>
    </citation>
    <scope>NUCLEOTIDE SEQUENCE [LARGE SCALE GENOMIC DNA]</scope>
    <source>
        <strain evidence="6 7">4G11</strain>
    </source>
</reference>
<organism evidence="6 7">
    <name type="scientific">Paramylibacter kogurei</name>
    <dbReference type="NCBI Taxonomy" id="1889778"/>
    <lineage>
        <taxon>Bacteria</taxon>
        <taxon>Pseudomonadati</taxon>
        <taxon>Pseudomonadota</taxon>
        <taxon>Alphaproteobacteria</taxon>
        <taxon>Rhodobacterales</taxon>
        <taxon>Paracoccaceae</taxon>
        <taxon>Paramylibacter</taxon>
    </lineage>
</organism>
<dbReference type="PANTHER" id="PTHR30629">
    <property type="entry name" value="PROPHAGE INTEGRASE"/>
    <property type="match status" value="1"/>
</dbReference>
<sequence>MLTDTKARKCKTGDKPVSVGGVPGLRFEPSSQNGKAKFTLRFVSPETRKRRDMGLGTYPHISIAQARAKALQYKALIEDGIDPIDQRARDARIQEQENNIPTFATACEKVFADISPAFKNNKHKQQWINTLRSYAIPKIGNVTVDQLRIADFADALRPIWLTKPETASRLKQRCERVMLWCIAQGYIEHNPVSSVSALLPKQPKKRDRVQHFPAVAWRDLPSAAKQLFQADNMTCGKQALLFLILTAARSGEVRGATWDEIDLPNNVWSIPAHRTKTGKPHNVPLSAPALNLLKHRKPFAHEGPWVFSKSGRSPLSDMTLSKILRDAKIASDTAQRFATVHGFRSSFRDWASENGYARDLAERALAHAIKSETESAYHRTDLLEQRRDMMENWGSFLFAGEHHHSE</sequence>
<dbReference type="PANTHER" id="PTHR30629:SF2">
    <property type="entry name" value="PROPHAGE INTEGRASE INTS-RELATED"/>
    <property type="match status" value="1"/>
</dbReference>
<keyword evidence="3" id="KW-0238">DNA-binding</keyword>
<accession>A0A2G5K8W4</accession>
<protein>
    <submittedName>
        <fullName evidence="6">Integrase</fullName>
    </submittedName>
</protein>
<evidence type="ECO:0000313" key="7">
    <source>
        <dbReference type="Proteomes" id="UP000231516"/>
    </source>
</evidence>
<dbReference type="InterPro" id="IPR011010">
    <property type="entry name" value="DNA_brk_join_enz"/>
</dbReference>
<dbReference type="SUPFAM" id="SSF56349">
    <property type="entry name" value="DNA breaking-rejoining enzymes"/>
    <property type="match status" value="1"/>
</dbReference>
<dbReference type="GO" id="GO:0006310">
    <property type="term" value="P:DNA recombination"/>
    <property type="evidence" value="ECO:0007669"/>
    <property type="project" value="UniProtKB-KW"/>
</dbReference>
<feature type="domain" description="Tyr recombinase" evidence="5">
    <location>
        <begin position="211"/>
        <end position="390"/>
    </location>
</feature>
<dbReference type="GO" id="GO:0015074">
    <property type="term" value="P:DNA integration"/>
    <property type="evidence" value="ECO:0007669"/>
    <property type="project" value="UniProtKB-KW"/>
</dbReference>
<dbReference type="OrthoDB" id="9795573at2"/>
<comment type="caution">
    <text evidence="6">The sequence shown here is derived from an EMBL/GenBank/DDBJ whole genome shotgun (WGS) entry which is preliminary data.</text>
</comment>
<dbReference type="Gene3D" id="1.10.443.10">
    <property type="entry name" value="Intergrase catalytic core"/>
    <property type="match status" value="1"/>
</dbReference>
<dbReference type="InterPro" id="IPR002104">
    <property type="entry name" value="Integrase_catalytic"/>
</dbReference>
<dbReference type="Pfam" id="PF00589">
    <property type="entry name" value="Phage_integrase"/>
    <property type="match status" value="1"/>
</dbReference>
<dbReference type="EMBL" id="MDGM01000012">
    <property type="protein sequence ID" value="PIB25114.1"/>
    <property type="molecule type" value="Genomic_DNA"/>
</dbReference>
<evidence type="ECO:0000256" key="4">
    <source>
        <dbReference type="ARBA" id="ARBA00023172"/>
    </source>
</evidence>
<comment type="similarity">
    <text evidence="1">Belongs to the 'phage' integrase family.</text>
</comment>
<keyword evidence="4" id="KW-0233">DNA recombination</keyword>
<dbReference type="Pfam" id="PF22022">
    <property type="entry name" value="Phage_int_M"/>
    <property type="match status" value="1"/>
</dbReference>
<dbReference type="InterPro" id="IPR025166">
    <property type="entry name" value="Integrase_DNA_bind_dom"/>
</dbReference>
<dbReference type="Pfam" id="PF13356">
    <property type="entry name" value="Arm-DNA-bind_3"/>
    <property type="match status" value="1"/>
</dbReference>
<dbReference type="Gene3D" id="1.10.150.130">
    <property type="match status" value="1"/>
</dbReference>
<evidence type="ECO:0000256" key="2">
    <source>
        <dbReference type="ARBA" id="ARBA00022908"/>
    </source>
</evidence>
<name>A0A2G5K8W4_9RHOB</name>
<evidence type="ECO:0000259" key="5">
    <source>
        <dbReference type="PROSITE" id="PS51898"/>
    </source>
</evidence>
<evidence type="ECO:0000256" key="1">
    <source>
        <dbReference type="ARBA" id="ARBA00008857"/>
    </source>
</evidence>
<dbReference type="InterPro" id="IPR053876">
    <property type="entry name" value="Phage_int_M"/>
</dbReference>
<dbReference type="PROSITE" id="PS51898">
    <property type="entry name" value="TYR_RECOMBINASE"/>
    <property type="match status" value="1"/>
</dbReference>
<keyword evidence="2" id="KW-0229">DNA integration</keyword>
<dbReference type="InterPro" id="IPR010998">
    <property type="entry name" value="Integrase_recombinase_N"/>
</dbReference>
<dbReference type="GO" id="GO:0003677">
    <property type="term" value="F:DNA binding"/>
    <property type="evidence" value="ECO:0007669"/>
    <property type="project" value="UniProtKB-KW"/>
</dbReference>
<evidence type="ECO:0000256" key="3">
    <source>
        <dbReference type="ARBA" id="ARBA00023125"/>
    </source>
</evidence>
<dbReference type="Gene3D" id="3.30.160.390">
    <property type="entry name" value="Integrase, DNA-binding domain"/>
    <property type="match status" value="1"/>
</dbReference>
<evidence type="ECO:0000313" key="6">
    <source>
        <dbReference type="EMBL" id="PIB25114.1"/>
    </source>
</evidence>